<evidence type="ECO:0000313" key="2">
    <source>
        <dbReference type="Proteomes" id="UP001055879"/>
    </source>
</evidence>
<dbReference type="Proteomes" id="UP001055879">
    <property type="component" value="Linkage Group LG07"/>
</dbReference>
<reference evidence="2" key="1">
    <citation type="journal article" date="2022" name="Mol. Ecol. Resour.">
        <title>The genomes of chicory, endive, great burdock and yacon provide insights into Asteraceae palaeo-polyploidization history and plant inulin production.</title>
        <authorList>
            <person name="Fan W."/>
            <person name="Wang S."/>
            <person name="Wang H."/>
            <person name="Wang A."/>
            <person name="Jiang F."/>
            <person name="Liu H."/>
            <person name="Zhao H."/>
            <person name="Xu D."/>
            <person name="Zhang Y."/>
        </authorList>
    </citation>
    <scope>NUCLEOTIDE SEQUENCE [LARGE SCALE GENOMIC DNA]</scope>
    <source>
        <strain evidence="2">cv. Niubang</strain>
    </source>
</reference>
<accession>A0ACB9B1C5</accession>
<name>A0ACB9B1C5_ARCLA</name>
<reference evidence="1 2" key="2">
    <citation type="journal article" date="2022" name="Mol. Ecol. Resour.">
        <title>The genomes of chicory, endive, great burdock and yacon provide insights into Asteraceae paleo-polyploidization history and plant inulin production.</title>
        <authorList>
            <person name="Fan W."/>
            <person name="Wang S."/>
            <person name="Wang H."/>
            <person name="Wang A."/>
            <person name="Jiang F."/>
            <person name="Liu H."/>
            <person name="Zhao H."/>
            <person name="Xu D."/>
            <person name="Zhang Y."/>
        </authorList>
    </citation>
    <scope>NUCLEOTIDE SEQUENCE [LARGE SCALE GENOMIC DNA]</scope>
    <source>
        <strain evidence="2">cv. Niubang</strain>
    </source>
</reference>
<comment type="caution">
    <text evidence="1">The sequence shown here is derived from an EMBL/GenBank/DDBJ whole genome shotgun (WGS) entry which is preliminary data.</text>
</comment>
<keyword evidence="2" id="KW-1185">Reference proteome</keyword>
<proteinExistence type="predicted"/>
<dbReference type="EMBL" id="CM042053">
    <property type="protein sequence ID" value="KAI3715674.1"/>
    <property type="molecule type" value="Genomic_DNA"/>
</dbReference>
<sequence length="488" mass="52054">MAANALRLRRSLALTASILNHPRNFTSVVSSVAAPPSSTIQQNPSQFDIARSKSSSISFQFISSRAFSSRARYNNDDMDGDQISPDAILFEGCDYNHWLITMDFPKDPKPSPEEMVETYVQTAAKVLGSVEEAKKKIYACSTTTYNGFQVEVSEEVSEQFKGLPGVVFVLPDSYIDPVNKEYGGDKYINGTIIPRPPPVQYGRQSGRYNDRNRDYNRPPRGRMDQNSPVQQNYGNPNPMNNAPGGQGNYQGDRRGPMPTYQSNYNAGEGRNLNPARQTDFPTRDQGNYARPEQRDFTPPVGNYSQGGGGNYRQGTGGQYGQPSGGSYGQGTGGQYGQGGGGNYRQGTGGQYGQGGGGNFGQGTGGQYGQGTGGQYGQGTGGQYGQGGGGSFGQGTGGQYGQGNAGNFGQATGGQYGQRSGGSYGQGTGGQYSPGAEGGYGQGIGSPSNQSSSQYGENLTFSQMDQRNNVPRQQGNHEVIEEAEFIKER</sequence>
<protein>
    <submittedName>
        <fullName evidence="1">Uncharacterized protein</fullName>
    </submittedName>
</protein>
<evidence type="ECO:0000313" key="1">
    <source>
        <dbReference type="EMBL" id="KAI3715674.1"/>
    </source>
</evidence>
<organism evidence="1 2">
    <name type="scientific">Arctium lappa</name>
    <name type="common">Greater burdock</name>
    <name type="synonym">Lappa major</name>
    <dbReference type="NCBI Taxonomy" id="4217"/>
    <lineage>
        <taxon>Eukaryota</taxon>
        <taxon>Viridiplantae</taxon>
        <taxon>Streptophyta</taxon>
        <taxon>Embryophyta</taxon>
        <taxon>Tracheophyta</taxon>
        <taxon>Spermatophyta</taxon>
        <taxon>Magnoliopsida</taxon>
        <taxon>eudicotyledons</taxon>
        <taxon>Gunneridae</taxon>
        <taxon>Pentapetalae</taxon>
        <taxon>asterids</taxon>
        <taxon>campanulids</taxon>
        <taxon>Asterales</taxon>
        <taxon>Asteraceae</taxon>
        <taxon>Carduoideae</taxon>
        <taxon>Cardueae</taxon>
        <taxon>Arctiinae</taxon>
        <taxon>Arctium</taxon>
    </lineage>
</organism>
<gene>
    <name evidence="1" type="ORF">L6452_22660</name>
</gene>